<organism evidence="9 10">
    <name type="scientific">Eleusine coracana subsp. coracana</name>
    <dbReference type="NCBI Taxonomy" id="191504"/>
    <lineage>
        <taxon>Eukaryota</taxon>
        <taxon>Viridiplantae</taxon>
        <taxon>Streptophyta</taxon>
        <taxon>Embryophyta</taxon>
        <taxon>Tracheophyta</taxon>
        <taxon>Spermatophyta</taxon>
        <taxon>Magnoliopsida</taxon>
        <taxon>Liliopsida</taxon>
        <taxon>Poales</taxon>
        <taxon>Poaceae</taxon>
        <taxon>PACMAD clade</taxon>
        <taxon>Chloridoideae</taxon>
        <taxon>Cynodonteae</taxon>
        <taxon>Eleusininae</taxon>
        <taxon>Eleusine</taxon>
    </lineage>
</organism>
<evidence type="ECO:0000256" key="3">
    <source>
        <dbReference type="ARBA" id="ARBA00023015"/>
    </source>
</evidence>
<feature type="region of interest" description="Disordered" evidence="7">
    <location>
        <begin position="61"/>
        <end position="80"/>
    </location>
</feature>
<proteinExistence type="inferred from homology"/>
<dbReference type="InterPro" id="IPR036638">
    <property type="entry name" value="HLH_DNA-bd_sf"/>
</dbReference>
<dbReference type="AlphaFoldDB" id="A0AAV5G075"/>
<dbReference type="PANTHER" id="PTHR45959">
    <property type="entry name" value="BHLH TRANSCRIPTION FACTOR"/>
    <property type="match status" value="1"/>
</dbReference>
<comment type="similarity">
    <text evidence="2">Belongs to the bHLH protein family.</text>
</comment>
<feature type="domain" description="Plant bHLH transcription factor ACT-like" evidence="8">
    <location>
        <begin position="250"/>
        <end position="301"/>
    </location>
</feature>
<gene>
    <name evidence="9" type="primary">gn00622</name>
    <name evidence="9" type="ORF">PR202_gn00622</name>
</gene>
<keyword evidence="3" id="KW-0805">Transcription regulation</keyword>
<dbReference type="GO" id="GO:0046983">
    <property type="term" value="F:protein dimerization activity"/>
    <property type="evidence" value="ECO:0007669"/>
    <property type="project" value="InterPro"/>
</dbReference>
<dbReference type="Pfam" id="PF22754">
    <property type="entry name" value="bHLH-TF_ACT-like_plant"/>
    <property type="match status" value="1"/>
</dbReference>
<evidence type="ECO:0000256" key="1">
    <source>
        <dbReference type="ARBA" id="ARBA00004123"/>
    </source>
</evidence>
<keyword evidence="5" id="KW-0539">Nucleus</keyword>
<dbReference type="Gene3D" id="4.10.280.10">
    <property type="entry name" value="Helix-loop-helix DNA-binding domain"/>
    <property type="match status" value="1"/>
</dbReference>
<evidence type="ECO:0000256" key="6">
    <source>
        <dbReference type="SAM" id="Coils"/>
    </source>
</evidence>
<feature type="compositionally biased region" description="Low complexity" evidence="7">
    <location>
        <begin position="61"/>
        <end position="76"/>
    </location>
</feature>
<dbReference type="InterPro" id="IPR054502">
    <property type="entry name" value="bHLH-TF_ACT-like_plant"/>
</dbReference>
<sequence>MEDSSLSLMQWAMTTLHHEHQQAVTVDENCGKATFPSLQALREASQAAEMVQELIAEAYPTSSWSSGDGDTTDGSSVGNSNLPFTAMDHDVWPASPNSAATTPRVQFPSRCGGSGTTNPPVSWNFSAAAAQPGRDGLPAETTVATRGLPDLVYGSPPARGGRLKELGIHGGAMDKATILSDATRYVKELQEKIKDLQAAGRSIETVVVVKRPCLHAAAESSDGDGSPLSASSGTLAASKQLPEIDARFTENSVMVRIHCDNGKAVVVKVLAEIEELHLGIIHANVMPFSASTLIITITAKARKAFPPLPF</sequence>
<evidence type="ECO:0000259" key="8">
    <source>
        <dbReference type="Pfam" id="PF22754"/>
    </source>
</evidence>
<evidence type="ECO:0000256" key="5">
    <source>
        <dbReference type="ARBA" id="ARBA00023242"/>
    </source>
</evidence>
<evidence type="ECO:0000256" key="4">
    <source>
        <dbReference type="ARBA" id="ARBA00023163"/>
    </source>
</evidence>
<comment type="caution">
    <text evidence="9">The sequence shown here is derived from an EMBL/GenBank/DDBJ whole genome shotgun (WGS) entry which is preliminary data.</text>
</comment>
<reference evidence="9" key="2">
    <citation type="submission" date="2021-12" db="EMBL/GenBank/DDBJ databases">
        <title>Resequencing data analysis of finger millet.</title>
        <authorList>
            <person name="Hatakeyama M."/>
            <person name="Aluri S."/>
            <person name="Balachadran M.T."/>
            <person name="Sivarajan S.R."/>
            <person name="Poveda L."/>
            <person name="Shimizu-Inatsugi R."/>
            <person name="Schlapbach R."/>
            <person name="Sreeman S.M."/>
            <person name="Shimizu K.K."/>
        </authorList>
    </citation>
    <scope>NUCLEOTIDE SEQUENCE</scope>
</reference>
<keyword evidence="6" id="KW-0175">Coiled coil</keyword>
<keyword evidence="10" id="KW-1185">Reference proteome</keyword>
<evidence type="ECO:0000313" key="10">
    <source>
        <dbReference type="Proteomes" id="UP001054889"/>
    </source>
</evidence>
<dbReference type="EMBL" id="BQKI01000265">
    <property type="protein sequence ID" value="GJN41274.1"/>
    <property type="molecule type" value="Genomic_DNA"/>
</dbReference>
<dbReference type="GO" id="GO:0005634">
    <property type="term" value="C:nucleus"/>
    <property type="evidence" value="ECO:0007669"/>
    <property type="project" value="UniProtKB-SubCell"/>
</dbReference>
<keyword evidence="4" id="KW-0804">Transcription</keyword>
<protein>
    <recommendedName>
        <fullName evidence="8">Plant bHLH transcription factor ACT-like domain-containing protein</fullName>
    </recommendedName>
</protein>
<dbReference type="InterPro" id="IPR052610">
    <property type="entry name" value="bHLH_transcription_regulator"/>
</dbReference>
<dbReference type="Proteomes" id="UP001054889">
    <property type="component" value="Unassembled WGS sequence"/>
</dbReference>
<comment type="subcellular location">
    <subcellularLocation>
        <location evidence="1">Nucleus</location>
    </subcellularLocation>
</comment>
<evidence type="ECO:0000256" key="7">
    <source>
        <dbReference type="SAM" id="MobiDB-lite"/>
    </source>
</evidence>
<feature type="coiled-coil region" evidence="6">
    <location>
        <begin position="179"/>
        <end position="206"/>
    </location>
</feature>
<accession>A0AAV5G075</accession>
<name>A0AAV5G075_ELECO</name>
<dbReference type="PANTHER" id="PTHR45959:SF53">
    <property type="entry name" value="BHLH DOMAIN-CONTAINING PROTEIN"/>
    <property type="match status" value="1"/>
</dbReference>
<reference evidence="9" key="1">
    <citation type="journal article" date="2018" name="DNA Res.">
        <title>Multiple hybrid de novo genome assembly of finger millet, an orphan allotetraploid crop.</title>
        <authorList>
            <person name="Hatakeyama M."/>
            <person name="Aluri S."/>
            <person name="Balachadran M.T."/>
            <person name="Sivarajan S.R."/>
            <person name="Patrignani A."/>
            <person name="Gruter S."/>
            <person name="Poveda L."/>
            <person name="Shimizu-Inatsugi R."/>
            <person name="Baeten J."/>
            <person name="Francoijs K.J."/>
            <person name="Nataraja K.N."/>
            <person name="Reddy Y.A.N."/>
            <person name="Phadnis S."/>
            <person name="Ravikumar R.L."/>
            <person name="Schlapbach R."/>
            <person name="Sreeman S.M."/>
            <person name="Shimizu K.K."/>
        </authorList>
    </citation>
    <scope>NUCLEOTIDE SEQUENCE</scope>
</reference>
<evidence type="ECO:0000313" key="9">
    <source>
        <dbReference type="EMBL" id="GJN41274.1"/>
    </source>
</evidence>
<evidence type="ECO:0000256" key="2">
    <source>
        <dbReference type="ARBA" id="ARBA00005510"/>
    </source>
</evidence>